<comment type="caution">
    <text evidence="1">The sequence shown here is derived from an EMBL/GenBank/DDBJ whole genome shotgun (WGS) entry which is preliminary data.</text>
</comment>
<dbReference type="Proteomes" id="UP001062846">
    <property type="component" value="Chromosome 8"/>
</dbReference>
<organism evidence="1 2">
    <name type="scientific">Rhododendron molle</name>
    <name type="common">Chinese azalea</name>
    <name type="synonym">Azalea mollis</name>
    <dbReference type="NCBI Taxonomy" id="49168"/>
    <lineage>
        <taxon>Eukaryota</taxon>
        <taxon>Viridiplantae</taxon>
        <taxon>Streptophyta</taxon>
        <taxon>Embryophyta</taxon>
        <taxon>Tracheophyta</taxon>
        <taxon>Spermatophyta</taxon>
        <taxon>Magnoliopsida</taxon>
        <taxon>eudicotyledons</taxon>
        <taxon>Gunneridae</taxon>
        <taxon>Pentapetalae</taxon>
        <taxon>asterids</taxon>
        <taxon>Ericales</taxon>
        <taxon>Ericaceae</taxon>
        <taxon>Ericoideae</taxon>
        <taxon>Rhodoreae</taxon>
        <taxon>Rhododendron</taxon>
    </lineage>
</organism>
<reference evidence="1" key="1">
    <citation type="submission" date="2022-02" db="EMBL/GenBank/DDBJ databases">
        <title>Plant Genome Project.</title>
        <authorList>
            <person name="Zhang R.-G."/>
        </authorList>
    </citation>
    <scope>NUCLEOTIDE SEQUENCE</scope>
    <source>
        <strain evidence="1">AT1</strain>
    </source>
</reference>
<evidence type="ECO:0000313" key="2">
    <source>
        <dbReference type="Proteomes" id="UP001062846"/>
    </source>
</evidence>
<accession>A0ACC0MMD2</accession>
<dbReference type="EMBL" id="CM046395">
    <property type="protein sequence ID" value="KAI8542054.1"/>
    <property type="molecule type" value="Genomic_DNA"/>
</dbReference>
<gene>
    <name evidence="1" type="ORF">RHMOL_Rhmol08G0109400</name>
</gene>
<protein>
    <submittedName>
        <fullName evidence="1">Uncharacterized protein</fullName>
    </submittedName>
</protein>
<keyword evidence="2" id="KW-1185">Reference proteome</keyword>
<name>A0ACC0MMD2_RHOML</name>
<evidence type="ECO:0000313" key="1">
    <source>
        <dbReference type="EMBL" id="KAI8542054.1"/>
    </source>
</evidence>
<sequence length="160" mass="17726">MLANLCWNVVIVYVSYRVSLFFLLSLWCKLTRFIAAGDFLYSTKPTGRLIGHREQLASLLFASMTAAVPPQIRSLLKVQSFSIVKTNYTILLLYPFANSDAVISAGLLCCTFGPLAGVLLLASWARHDSGVHLRVASVLVAVGIHWRLDCQRFIMPHAIS</sequence>
<proteinExistence type="predicted"/>